<feature type="region of interest" description="Disordered" evidence="1">
    <location>
        <begin position="855"/>
        <end position="893"/>
    </location>
</feature>
<reference evidence="3" key="1">
    <citation type="submission" date="2019-11" db="EMBL/GenBank/DDBJ databases">
        <title>Leishmania tarentolae CDS.</title>
        <authorList>
            <person name="Goto Y."/>
            <person name="Yamagishi J."/>
        </authorList>
    </citation>
    <scope>NUCLEOTIDE SEQUENCE [LARGE SCALE GENOMIC DNA]</scope>
    <source>
        <strain evidence="3">Parrot Tar II</strain>
    </source>
</reference>
<gene>
    <name evidence="3" type="ORF">LtaPh_0506100</name>
</gene>
<dbReference type="Proteomes" id="UP000419144">
    <property type="component" value="Unassembled WGS sequence"/>
</dbReference>
<dbReference type="OrthoDB" id="267927at2759"/>
<feature type="region of interest" description="Disordered" evidence="1">
    <location>
        <begin position="772"/>
        <end position="802"/>
    </location>
</feature>
<name>A0A640K8B2_LEITA</name>
<feature type="compositionally biased region" description="Basic and acidic residues" evidence="1">
    <location>
        <begin position="203"/>
        <end position="214"/>
    </location>
</feature>
<feature type="region of interest" description="Disordered" evidence="1">
    <location>
        <begin position="343"/>
        <end position="366"/>
    </location>
</feature>
<dbReference type="VEuPathDB" id="TriTrypDB:LtaPh_0506100"/>
<feature type="compositionally biased region" description="Low complexity" evidence="1">
    <location>
        <begin position="1"/>
        <end position="21"/>
    </location>
</feature>
<dbReference type="SUPFAM" id="SSF54236">
    <property type="entry name" value="Ubiquitin-like"/>
    <property type="match status" value="1"/>
</dbReference>
<evidence type="ECO:0000259" key="2">
    <source>
        <dbReference type="PROSITE" id="PS50053"/>
    </source>
</evidence>
<protein>
    <recommendedName>
        <fullName evidence="2">Ubiquitin-like domain-containing protein</fullName>
    </recommendedName>
</protein>
<feature type="compositionally biased region" description="Low complexity" evidence="1">
    <location>
        <begin position="785"/>
        <end position="802"/>
    </location>
</feature>
<feature type="domain" description="Ubiquitin-like" evidence="2">
    <location>
        <begin position="512"/>
        <end position="542"/>
    </location>
</feature>
<dbReference type="AlphaFoldDB" id="A0A640K8B2"/>
<feature type="compositionally biased region" description="Low complexity" evidence="1">
    <location>
        <begin position="867"/>
        <end position="893"/>
    </location>
</feature>
<evidence type="ECO:0000313" key="4">
    <source>
        <dbReference type="Proteomes" id="UP000419144"/>
    </source>
</evidence>
<organism evidence="3 4">
    <name type="scientific">Leishmania tarentolae</name>
    <name type="common">Sauroleishmania tarentolae</name>
    <dbReference type="NCBI Taxonomy" id="5689"/>
    <lineage>
        <taxon>Eukaryota</taxon>
        <taxon>Discoba</taxon>
        <taxon>Euglenozoa</taxon>
        <taxon>Kinetoplastea</taxon>
        <taxon>Metakinetoplastina</taxon>
        <taxon>Trypanosomatida</taxon>
        <taxon>Trypanosomatidae</taxon>
        <taxon>Leishmaniinae</taxon>
        <taxon>Leishmania</taxon>
        <taxon>lizard Leishmania</taxon>
    </lineage>
</organism>
<feature type="region of interest" description="Disordered" evidence="1">
    <location>
        <begin position="49"/>
        <end position="256"/>
    </location>
</feature>
<dbReference type="InterPro" id="IPR029071">
    <property type="entry name" value="Ubiquitin-like_domsf"/>
</dbReference>
<sequence length="893" mass="93708">MSSQDASTESLSLMASSRSAAKTGDAALRASASLVLTAPVVRQKVNEILRHGSPRTRGLHSISPLAANVERTPPADSRGPPRYLRARGITPSPAATPARRRPEAREPQQSKLEDPRRNSPSHERSHRRSSSSSSHCHQGKGKHDKVDATSLPQPQPSHAVGNGSPPPRQEVAAPPHLATPSQQSDLSLSPSSKHWQLSSSGHQCDHQAQHEVQRLDGVSRPVKSSGAVADTLGQERWARAPPPRPRSPASMYASSLQGCNGTTAAMGAAPSRRSYVEDMVLTVPRLSPAQVSSCAPSTHLQRTRRAGEDFRHGSSAHHAAWQQNLSKRPLQVGIPCPVGVPSKGSTAKDSASAARRGTALSIPPPVGSTSPITHSCVVQSFSSYLPGESTVLQGAHHRRGLSPSFQTPLSSSQAVRPSAAATASTSTPVAVIEVAVVAGAAPSLPEPEVLQRYEDMLRYWHARNGDGCRGGVLPHDGRDAQRAAQQQYTHDDLAAVFELIVHIRLATAAAVTVSDIKDEVALRTGLAATQQCLVYDGVCLQDCLPVSLLPPAADDNSVGGGQDAALPRGVGHDYWRLVCVSLLNHSSETGAVQQTRPIESPQRTVASSSAAAAEAHATRNNDSGHEAAEALRSLLLMSPVRPKTLTSHAAEAAAPSPPLRPGAVAFTLSSPTAVTTSAPCPANTATASVSAAATIGNTEQVVSEHIDRLRRRYFGSAEMRDRPGRGGLDSAAAALERAFKHADPPTTTTITGVHNPLRQWHDPLLSPLRTAAAVGPGRNHSHSGLPSATTPTPSTYALSPSPRTGLSDAIIAALPPPPVHRRVSLPYESMKTLPWGTSVPQTQRTQPARITAGRSDFADAHDGDGGVDASWMSSLSTSSSSSSSAAAPARMTT</sequence>
<evidence type="ECO:0000256" key="1">
    <source>
        <dbReference type="SAM" id="MobiDB-lite"/>
    </source>
</evidence>
<dbReference type="EMBL" id="BLBS01000006">
    <property type="protein sequence ID" value="GET85793.1"/>
    <property type="molecule type" value="Genomic_DNA"/>
</dbReference>
<dbReference type="InterPro" id="IPR000626">
    <property type="entry name" value="Ubiquitin-like_dom"/>
</dbReference>
<comment type="caution">
    <text evidence="3">The sequence shown here is derived from an EMBL/GenBank/DDBJ whole genome shotgun (WGS) entry which is preliminary data.</text>
</comment>
<feature type="compositionally biased region" description="Basic and acidic residues" evidence="1">
    <location>
        <begin position="100"/>
        <end position="123"/>
    </location>
</feature>
<feature type="compositionally biased region" description="Low complexity" evidence="1">
    <location>
        <begin position="180"/>
        <end position="192"/>
    </location>
</feature>
<accession>A0A640K8B2</accession>
<proteinExistence type="predicted"/>
<feature type="region of interest" description="Disordered" evidence="1">
    <location>
        <begin position="1"/>
        <end position="26"/>
    </location>
</feature>
<dbReference type="PROSITE" id="PS50053">
    <property type="entry name" value="UBIQUITIN_2"/>
    <property type="match status" value="1"/>
</dbReference>
<feature type="compositionally biased region" description="Polar residues" evidence="1">
    <location>
        <begin position="193"/>
        <end position="202"/>
    </location>
</feature>
<evidence type="ECO:0000313" key="3">
    <source>
        <dbReference type="EMBL" id="GET85793.1"/>
    </source>
</evidence>
<keyword evidence="4" id="KW-1185">Reference proteome</keyword>